<evidence type="ECO:0000313" key="8">
    <source>
        <dbReference type="Proteomes" id="UP000176951"/>
    </source>
</evidence>
<reference evidence="7 8" key="1">
    <citation type="journal article" date="2016" name="Nat. Commun.">
        <title>Thousands of microbial genomes shed light on interconnected biogeochemical processes in an aquifer system.</title>
        <authorList>
            <person name="Anantharaman K."/>
            <person name="Brown C.T."/>
            <person name="Hug L.A."/>
            <person name="Sharon I."/>
            <person name="Castelle C.J."/>
            <person name="Probst A.J."/>
            <person name="Thomas B.C."/>
            <person name="Singh A."/>
            <person name="Wilkins M.J."/>
            <person name="Karaoz U."/>
            <person name="Brodie E.L."/>
            <person name="Williams K.H."/>
            <person name="Hubbard S.S."/>
            <person name="Banfield J.F."/>
        </authorList>
    </citation>
    <scope>NUCLEOTIDE SEQUENCE [LARGE SCALE GENOMIC DNA]</scope>
</reference>
<evidence type="ECO:0000313" key="7">
    <source>
        <dbReference type="EMBL" id="OHA52039.1"/>
    </source>
</evidence>
<dbReference type="PANTHER" id="PTHR23359">
    <property type="entry name" value="NUCLEOTIDE KINASE"/>
    <property type="match status" value="1"/>
</dbReference>
<dbReference type="Gene3D" id="3.40.50.300">
    <property type="entry name" value="P-loop containing nucleotide triphosphate hydrolases"/>
    <property type="match status" value="1"/>
</dbReference>
<comment type="caution">
    <text evidence="7">The sequence shown here is derived from an EMBL/GenBank/DDBJ whole genome shotgun (WGS) entry which is preliminary data.</text>
</comment>
<protein>
    <recommendedName>
        <fullName evidence="6">Adenylate kinase</fullName>
        <ecNumber evidence="6">2.7.4.3</ecNumber>
    </recommendedName>
</protein>
<keyword evidence="6" id="KW-0067">ATP-binding</keyword>
<evidence type="ECO:0000256" key="6">
    <source>
        <dbReference type="RuleBase" id="RU003331"/>
    </source>
</evidence>
<comment type="similarity">
    <text evidence="5">Belongs to the adenylate kinase family.</text>
</comment>
<comment type="catalytic activity">
    <reaction evidence="6">
        <text>AMP + ATP = 2 ADP</text>
        <dbReference type="Rhea" id="RHEA:12973"/>
        <dbReference type="ChEBI" id="CHEBI:30616"/>
        <dbReference type="ChEBI" id="CHEBI:456215"/>
        <dbReference type="ChEBI" id="CHEBI:456216"/>
        <dbReference type="EC" id="2.7.4.3"/>
    </reaction>
</comment>
<comment type="subcellular location">
    <subcellularLocation>
        <location evidence="6">Cytoplasm</location>
    </subcellularLocation>
</comment>
<comment type="subunit">
    <text evidence="6">Monomer.</text>
</comment>
<organism evidence="7 8">
    <name type="scientific">Candidatus Terrybacteria bacterium RIFCSPLOWO2_01_FULL_40_23</name>
    <dbReference type="NCBI Taxonomy" id="1802366"/>
    <lineage>
        <taxon>Bacteria</taxon>
        <taxon>Candidatus Terryibacteriota</taxon>
    </lineage>
</organism>
<keyword evidence="1 5" id="KW-0808">Transferase</keyword>
<dbReference type="EC" id="2.7.4.3" evidence="6"/>
<dbReference type="GO" id="GO:0005524">
    <property type="term" value="F:ATP binding"/>
    <property type="evidence" value="ECO:0007669"/>
    <property type="project" value="UniProtKB-KW"/>
</dbReference>
<dbReference type="GO" id="GO:0004017">
    <property type="term" value="F:AMP kinase activity"/>
    <property type="evidence" value="ECO:0007669"/>
    <property type="project" value="UniProtKB-EC"/>
</dbReference>
<accession>A0A1G2PWA2</accession>
<gene>
    <name evidence="7" type="ORF">A3A97_00625</name>
</gene>
<keyword evidence="3 6" id="KW-0547">Nucleotide-binding</keyword>
<dbReference type="InterPro" id="IPR000850">
    <property type="entry name" value="Adenylat/UMP-CMP_kin"/>
</dbReference>
<dbReference type="EMBL" id="MHSW01000014">
    <property type="protein sequence ID" value="OHA52039.1"/>
    <property type="molecule type" value="Genomic_DNA"/>
</dbReference>
<evidence type="ECO:0000256" key="2">
    <source>
        <dbReference type="ARBA" id="ARBA00022727"/>
    </source>
</evidence>
<dbReference type="AlphaFoldDB" id="A0A1G2PWA2"/>
<proteinExistence type="inferred from homology"/>
<dbReference type="CDD" id="cd01428">
    <property type="entry name" value="ADK"/>
    <property type="match status" value="1"/>
</dbReference>
<dbReference type="InterPro" id="IPR027417">
    <property type="entry name" value="P-loop_NTPase"/>
</dbReference>
<keyword evidence="4 5" id="KW-0418">Kinase</keyword>
<evidence type="ECO:0000256" key="5">
    <source>
        <dbReference type="RuleBase" id="RU003330"/>
    </source>
</evidence>
<name>A0A1G2PWA2_9BACT</name>
<dbReference type="GO" id="GO:0005737">
    <property type="term" value="C:cytoplasm"/>
    <property type="evidence" value="ECO:0007669"/>
    <property type="project" value="UniProtKB-SubCell"/>
</dbReference>
<dbReference type="Pfam" id="PF00406">
    <property type="entry name" value="ADK"/>
    <property type="match status" value="1"/>
</dbReference>
<evidence type="ECO:0000256" key="4">
    <source>
        <dbReference type="ARBA" id="ARBA00022777"/>
    </source>
</evidence>
<keyword evidence="2" id="KW-0545">Nucleotide biosynthesis</keyword>
<dbReference type="SUPFAM" id="SSF52540">
    <property type="entry name" value="P-loop containing nucleoside triphosphate hydrolases"/>
    <property type="match status" value="1"/>
</dbReference>
<dbReference type="Proteomes" id="UP000176951">
    <property type="component" value="Unassembled WGS sequence"/>
</dbReference>
<evidence type="ECO:0000256" key="1">
    <source>
        <dbReference type="ARBA" id="ARBA00022679"/>
    </source>
</evidence>
<evidence type="ECO:0000256" key="3">
    <source>
        <dbReference type="ARBA" id="ARBA00022741"/>
    </source>
</evidence>
<sequence>MTQTTVKNNLKVVIICGPPGAGKGTQAELLKEKFDFYHFETSRIIEAALNSNEAEEITINGETFYYAEERRKFSSGELNTPAVVSFWVKKKIKELVEQNKSLVFSGSPRTLFEADQLFPAILEFFAKENIYVFELMVAPQVSIDRNTHRRICSSCRLPHQQNYHKDICKKCGNSLVTRGSLDTESVIKKRLEEFTARTKPAVFRAKEYELGLYSVDGARDELSVFSDICRKCSLCPEIQLPVEIEQN</sequence>
<dbReference type="PRINTS" id="PR00094">
    <property type="entry name" value="ADENYLTKNASE"/>
</dbReference>